<comment type="pathway">
    <text evidence="10">Cell wall biogenesis; peptidoglycan biosynthesis.</text>
</comment>
<dbReference type="FunCoup" id="A0A5Q0BJQ4">
    <property type="interactions" value="314"/>
</dbReference>
<feature type="binding site" evidence="10">
    <location>
        <position position="289"/>
    </location>
    <ligand>
        <name>UDP-N-acetyl-alpha-D-glucosamine</name>
        <dbReference type="ChEBI" id="CHEBI:57705"/>
    </ligand>
</feature>
<evidence type="ECO:0000313" key="14">
    <source>
        <dbReference type="Proteomes" id="UP000325755"/>
    </source>
</evidence>
<gene>
    <name evidence="10 13" type="primary">murG</name>
    <name evidence="13" type="ORF">F6R98_04845</name>
</gene>
<feature type="binding site" evidence="10">
    <location>
        <position position="124"/>
    </location>
    <ligand>
        <name>UDP-N-acetyl-alpha-D-glucosamine</name>
        <dbReference type="ChEBI" id="CHEBI:57705"/>
    </ligand>
</feature>
<evidence type="ECO:0000256" key="10">
    <source>
        <dbReference type="HAMAP-Rule" id="MF_00033"/>
    </source>
</evidence>
<evidence type="ECO:0000256" key="2">
    <source>
        <dbReference type="ARBA" id="ARBA00022618"/>
    </source>
</evidence>
<dbReference type="GO" id="GO:0009252">
    <property type="term" value="P:peptidoglycan biosynthetic process"/>
    <property type="evidence" value="ECO:0007669"/>
    <property type="project" value="UniProtKB-UniRule"/>
</dbReference>
<comment type="subcellular location">
    <subcellularLocation>
        <location evidence="10">Cell membrane</location>
        <topology evidence="10">Peripheral membrane protein</topology>
        <orientation evidence="10">Cytoplasmic side</orientation>
    </subcellularLocation>
</comment>
<protein>
    <recommendedName>
        <fullName evidence="10">UDP-N-acetylglucosamine--N-acetylmuramyl-(pentapeptide) pyrophosphoryl-undecaprenol N-acetylglucosamine transferase</fullName>
        <ecNumber evidence="10">2.4.1.227</ecNumber>
    </recommendedName>
    <alternativeName>
        <fullName evidence="10">Undecaprenyl-PP-MurNAc-pentapeptide-UDPGlcNAc GlcNAc transferase</fullName>
    </alternativeName>
</protein>
<dbReference type="Pfam" id="PF04101">
    <property type="entry name" value="Glyco_tran_28_C"/>
    <property type="match status" value="1"/>
</dbReference>
<evidence type="ECO:0000256" key="4">
    <source>
        <dbReference type="ARBA" id="ARBA00022679"/>
    </source>
</evidence>
<dbReference type="GO" id="GO:0005975">
    <property type="term" value="P:carbohydrate metabolic process"/>
    <property type="evidence" value="ECO:0007669"/>
    <property type="project" value="InterPro"/>
</dbReference>
<dbReference type="HAMAP" id="MF_00033">
    <property type="entry name" value="MurG"/>
    <property type="match status" value="1"/>
</dbReference>
<dbReference type="CDD" id="cd03785">
    <property type="entry name" value="GT28_MurG"/>
    <property type="match status" value="1"/>
</dbReference>
<keyword evidence="2 10" id="KW-0132">Cell division</keyword>
<reference evidence="13 14" key="1">
    <citation type="submission" date="2019-09" db="EMBL/GenBank/DDBJ databases">
        <title>Ecophysiology of the spiral-shaped methanotroph Methylospira mobilis as revealed by the complete genome sequence.</title>
        <authorList>
            <person name="Oshkin I.Y."/>
            <person name="Dedysh S.N."/>
            <person name="Miroshnikov K."/>
            <person name="Danilova O.V."/>
            <person name="Hakobyan A."/>
            <person name="Liesack W."/>
        </authorList>
    </citation>
    <scope>NUCLEOTIDE SEQUENCE [LARGE SCALE GENOMIC DNA]</scope>
    <source>
        <strain evidence="13 14">Shm1</strain>
    </source>
</reference>
<comment type="similarity">
    <text evidence="10">Belongs to the glycosyltransferase 28 family. MurG subfamily.</text>
</comment>
<dbReference type="KEGG" id="mmob:F6R98_04845"/>
<evidence type="ECO:0000256" key="9">
    <source>
        <dbReference type="ARBA" id="ARBA00023316"/>
    </source>
</evidence>
<feature type="binding site" evidence="10">
    <location>
        <begin position="12"/>
        <end position="14"/>
    </location>
    <ligand>
        <name>UDP-N-acetyl-alpha-D-glucosamine</name>
        <dbReference type="ChEBI" id="CHEBI:57705"/>
    </ligand>
</feature>
<organism evidence="13 14">
    <name type="scientific">Candidatus Methylospira mobilis</name>
    <dbReference type="NCBI Taxonomy" id="1808979"/>
    <lineage>
        <taxon>Bacteria</taxon>
        <taxon>Pseudomonadati</taxon>
        <taxon>Pseudomonadota</taxon>
        <taxon>Gammaproteobacteria</taxon>
        <taxon>Methylococcales</taxon>
        <taxon>Methylococcaceae</taxon>
        <taxon>Candidatus Methylospira</taxon>
    </lineage>
</organism>
<dbReference type="InterPro" id="IPR004276">
    <property type="entry name" value="GlycoTrans_28_N"/>
</dbReference>
<evidence type="ECO:0000256" key="3">
    <source>
        <dbReference type="ARBA" id="ARBA00022676"/>
    </source>
</evidence>
<keyword evidence="3 10" id="KW-0328">Glycosyltransferase</keyword>
<dbReference type="GO" id="GO:0051301">
    <property type="term" value="P:cell division"/>
    <property type="evidence" value="ECO:0007669"/>
    <property type="project" value="UniProtKB-KW"/>
</dbReference>
<feature type="binding site" evidence="10">
    <location>
        <position position="163"/>
    </location>
    <ligand>
        <name>UDP-N-acetyl-alpha-D-glucosamine</name>
        <dbReference type="ChEBI" id="CHEBI:57705"/>
    </ligand>
</feature>
<dbReference type="GO" id="GO:0050511">
    <property type="term" value="F:undecaprenyldiphospho-muramoylpentapeptide beta-N-acetylglucosaminyltransferase activity"/>
    <property type="evidence" value="ECO:0007669"/>
    <property type="project" value="UniProtKB-UniRule"/>
</dbReference>
<keyword evidence="5 10" id="KW-0133">Cell shape</keyword>
<keyword evidence="1 10" id="KW-1003">Cell membrane</keyword>
<dbReference type="Proteomes" id="UP000325755">
    <property type="component" value="Chromosome"/>
</dbReference>
<evidence type="ECO:0000256" key="7">
    <source>
        <dbReference type="ARBA" id="ARBA00023136"/>
    </source>
</evidence>
<dbReference type="Gene3D" id="3.40.50.2000">
    <property type="entry name" value="Glycogen Phosphorylase B"/>
    <property type="match status" value="2"/>
</dbReference>
<keyword evidence="8 10" id="KW-0131">Cell cycle</keyword>
<proteinExistence type="inferred from homology"/>
<comment type="caution">
    <text evidence="10">Lacks conserved residue(s) required for the propagation of feature annotation.</text>
</comment>
<dbReference type="GO" id="GO:0071555">
    <property type="term" value="P:cell wall organization"/>
    <property type="evidence" value="ECO:0007669"/>
    <property type="project" value="UniProtKB-KW"/>
</dbReference>
<keyword evidence="7 10" id="KW-0472">Membrane</keyword>
<dbReference type="PANTHER" id="PTHR21015:SF22">
    <property type="entry name" value="GLYCOSYLTRANSFERASE"/>
    <property type="match status" value="1"/>
</dbReference>
<comment type="catalytic activity">
    <reaction evidence="10">
        <text>di-trans,octa-cis-undecaprenyl diphospho-N-acetyl-alpha-D-muramoyl-L-alanyl-D-glutamyl-meso-2,6-diaminopimeloyl-D-alanyl-D-alanine + UDP-N-acetyl-alpha-D-glucosamine = di-trans,octa-cis-undecaprenyl diphospho-[N-acetyl-alpha-D-glucosaminyl-(1-&gt;4)]-N-acetyl-alpha-D-muramoyl-L-alanyl-D-glutamyl-meso-2,6-diaminopimeloyl-D-alanyl-D-alanine + UDP + H(+)</text>
        <dbReference type="Rhea" id="RHEA:31227"/>
        <dbReference type="ChEBI" id="CHEBI:15378"/>
        <dbReference type="ChEBI" id="CHEBI:57705"/>
        <dbReference type="ChEBI" id="CHEBI:58223"/>
        <dbReference type="ChEBI" id="CHEBI:61387"/>
        <dbReference type="ChEBI" id="CHEBI:61388"/>
        <dbReference type="EC" id="2.4.1.227"/>
    </reaction>
</comment>
<feature type="domain" description="Glycosyltransferase family 28 N-terminal" evidence="11">
    <location>
        <begin position="5"/>
        <end position="139"/>
    </location>
</feature>
<evidence type="ECO:0000313" key="13">
    <source>
        <dbReference type="EMBL" id="QFY42036.1"/>
    </source>
</evidence>
<evidence type="ECO:0000256" key="6">
    <source>
        <dbReference type="ARBA" id="ARBA00022984"/>
    </source>
</evidence>
<dbReference type="GO" id="GO:0051991">
    <property type="term" value="F:UDP-N-acetyl-D-glucosamine:N-acetylmuramoyl-L-alanyl-D-glutamyl-meso-2,6-diaminopimelyl-D-alanyl-D-alanine-diphosphoundecaprenol 4-beta-N-acetylglucosaminlytransferase activity"/>
    <property type="evidence" value="ECO:0007669"/>
    <property type="project" value="RHEA"/>
</dbReference>
<dbReference type="GO" id="GO:0005886">
    <property type="term" value="C:plasma membrane"/>
    <property type="evidence" value="ECO:0007669"/>
    <property type="project" value="UniProtKB-SubCell"/>
</dbReference>
<dbReference type="GO" id="GO:0008360">
    <property type="term" value="P:regulation of cell shape"/>
    <property type="evidence" value="ECO:0007669"/>
    <property type="project" value="UniProtKB-KW"/>
</dbReference>
<dbReference type="NCBIfam" id="TIGR01133">
    <property type="entry name" value="murG"/>
    <property type="match status" value="1"/>
</dbReference>
<dbReference type="InParanoid" id="A0A5Q0BJQ4"/>
<feature type="binding site" evidence="10">
    <location>
        <position position="244"/>
    </location>
    <ligand>
        <name>UDP-N-acetyl-alpha-D-glucosamine</name>
        <dbReference type="ChEBI" id="CHEBI:57705"/>
    </ligand>
</feature>
<keyword evidence="4 10" id="KW-0808">Transferase</keyword>
<evidence type="ECO:0000256" key="5">
    <source>
        <dbReference type="ARBA" id="ARBA00022960"/>
    </source>
</evidence>
<name>A0A5Q0BJQ4_9GAMM</name>
<evidence type="ECO:0000256" key="1">
    <source>
        <dbReference type="ARBA" id="ARBA00022475"/>
    </source>
</evidence>
<evidence type="ECO:0000256" key="8">
    <source>
        <dbReference type="ARBA" id="ARBA00023306"/>
    </source>
</evidence>
<dbReference type="InterPro" id="IPR007235">
    <property type="entry name" value="Glyco_trans_28_C"/>
</dbReference>
<dbReference type="SUPFAM" id="SSF53756">
    <property type="entry name" value="UDP-Glycosyltransferase/glycogen phosphorylase"/>
    <property type="match status" value="1"/>
</dbReference>
<feature type="domain" description="Glycosyl transferase family 28 C-terminal" evidence="12">
    <location>
        <begin position="185"/>
        <end position="345"/>
    </location>
</feature>
<sequence length="358" mass="38169">MAAHILILAGGTGGHIYPALAVAEELIARGCRVTWMGTRSGMEAGIVPARGIPMEWLNVAGFRGKGISGKLLALWRVFLAVFQANRIVARLKPDLVLGLGGFVAGPGGLVAWLRHVPLVIHEQNRVPGTTNRLLARFAKVRLEAFPGSFSAKVAARCIGNPLRKEIVAALAPKRNVPERDNGVLHILVLGGSQGAAALNETVPAALAKLDVRLEIIHQTGARQQLETQALYRQLGLDAKVTAFIEEMAEAYQWADLAVCRSGAMTVSELMAAGLPAVLVPFPHAIDDHQTQNARYLVDAGAAVLVRQPELTAQHLASTLKLVIESPALLKQMSRQASLLAKTNAASEAAAVCMEWGSR</sequence>
<accession>A0A5Q0BJQ4</accession>
<comment type="function">
    <text evidence="10">Cell wall formation. Catalyzes the transfer of a GlcNAc subunit on undecaprenyl-pyrophosphoryl-MurNAc-pentapeptide (lipid intermediate I) to form undecaprenyl-pyrophosphoryl-MurNAc-(pentapeptide)GlcNAc (lipid intermediate II).</text>
</comment>
<dbReference type="PANTHER" id="PTHR21015">
    <property type="entry name" value="UDP-N-ACETYLGLUCOSAMINE--N-ACETYLMURAMYL-(PENTAPEPTIDE) PYROPHOSPHORYL-UNDECAPRENOL N-ACETYLGLUCOSAMINE TRANSFERASE 1"/>
    <property type="match status" value="1"/>
</dbReference>
<dbReference type="UniPathway" id="UPA00219"/>
<keyword evidence="9 10" id="KW-0961">Cell wall biogenesis/degradation</keyword>
<dbReference type="AlphaFoldDB" id="A0A5Q0BJQ4"/>
<dbReference type="RefSeq" id="WP_153248021.1">
    <property type="nucleotide sequence ID" value="NZ_CP044205.1"/>
</dbReference>
<keyword evidence="6 10" id="KW-0573">Peptidoglycan synthesis</keyword>
<evidence type="ECO:0000259" key="12">
    <source>
        <dbReference type="Pfam" id="PF04101"/>
    </source>
</evidence>
<evidence type="ECO:0000259" key="11">
    <source>
        <dbReference type="Pfam" id="PF03033"/>
    </source>
</evidence>
<dbReference type="OrthoDB" id="9808936at2"/>
<feature type="binding site" evidence="10">
    <location>
        <position position="192"/>
    </location>
    <ligand>
        <name>UDP-N-acetyl-alpha-D-glucosamine</name>
        <dbReference type="ChEBI" id="CHEBI:57705"/>
    </ligand>
</feature>
<dbReference type="Pfam" id="PF03033">
    <property type="entry name" value="Glyco_transf_28"/>
    <property type="match status" value="1"/>
</dbReference>
<dbReference type="EC" id="2.4.1.227" evidence="10"/>
<keyword evidence="14" id="KW-1185">Reference proteome</keyword>
<dbReference type="InterPro" id="IPR006009">
    <property type="entry name" value="GlcNAc_MurG"/>
</dbReference>
<dbReference type="EMBL" id="CP044205">
    <property type="protein sequence ID" value="QFY42036.1"/>
    <property type="molecule type" value="Genomic_DNA"/>
</dbReference>